<dbReference type="PANTHER" id="PTHR36156:SF3">
    <property type="entry name" value="CUPIN 2 CONSERVED BARREL DOMAIN-CONTAINING PROTEIN"/>
    <property type="match status" value="1"/>
</dbReference>
<sequence length="180" mass="19602">MSVGNNGKDIRPLSRFITTNTDSGEAVFSSQLTEDMPIQNVNGFGFSLAYTTNRFPATLESATDISTYERYLADPPGLVVSTGTVCRIVDLPPESESPMHRTVSLDYGVVLEGEVELVLDSGEKRLMQRGDVAIQRATSHAWKNVTPSAGWARMLYVLTPCERVGALGEKTDGIDVKKSD</sequence>
<dbReference type="PANTHER" id="PTHR36156">
    <property type="entry name" value="SLR2101 PROTEIN"/>
    <property type="match status" value="1"/>
</dbReference>
<evidence type="ECO:0000313" key="2">
    <source>
        <dbReference type="EMBL" id="GCB27432.1"/>
    </source>
</evidence>
<dbReference type="Proteomes" id="UP000286921">
    <property type="component" value="Unassembled WGS sequence"/>
</dbReference>
<evidence type="ECO:0000259" key="1">
    <source>
        <dbReference type="Pfam" id="PF07883"/>
    </source>
</evidence>
<dbReference type="AlphaFoldDB" id="A0A401L7F4"/>
<keyword evidence="3" id="KW-1185">Reference proteome</keyword>
<dbReference type="SUPFAM" id="SSF51182">
    <property type="entry name" value="RmlC-like cupins"/>
    <property type="match status" value="1"/>
</dbReference>
<name>A0A401L7F4_ASPAW</name>
<dbReference type="InterPro" id="IPR047142">
    <property type="entry name" value="OryJ/VirC-like"/>
</dbReference>
<dbReference type="STRING" id="105351.A0A401L7F4"/>
<dbReference type="InterPro" id="IPR011051">
    <property type="entry name" value="RmlC_Cupin_sf"/>
</dbReference>
<proteinExistence type="predicted"/>
<dbReference type="Pfam" id="PF07883">
    <property type="entry name" value="Cupin_2"/>
    <property type="match status" value="1"/>
</dbReference>
<reference evidence="2 3" key="1">
    <citation type="submission" date="2016-09" db="EMBL/GenBank/DDBJ databases">
        <title>Aspergillus awamori IFM 58123T.</title>
        <authorList>
            <person name="Kusuya Y."/>
            <person name="Shimizu M."/>
            <person name="Takahashi H."/>
            <person name="Yaguchi T."/>
        </authorList>
    </citation>
    <scope>NUCLEOTIDE SEQUENCE [LARGE SCALE GENOMIC DNA]</scope>
    <source>
        <strain evidence="2 3">IFM 58123</strain>
    </source>
</reference>
<gene>
    <name evidence="2" type="ORF">AAWM_10317</name>
</gene>
<accession>A0A401L7F4</accession>
<protein>
    <recommendedName>
        <fullName evidence="1">Cupin type-2 domain-containing protein</fullName>
    </recommendedName>
</protein>
<dbReference type="InterPro" id="IPR014710">
    <property type="entry name" value="RmlC-like_jellyroll"/>
</dbReference>
<organism evidence="2 3">
    <name type="scientific">Aspergillus awamori</name>
    <name type="common">Black koji mold</name>
    <dbReference type="NCBI Taxonomy" id="105351"/>
    <lineage>
        <taxon>Eukaryota</taxon>
        <taxon>Fungi</taxon>
        <taxon>Dikarya</taxon>
        <taxon>Ascomycota</taxon>
        <taxon>Pezizomycotina</taxon>
        <taxon>Eurotiomycetes</taxon>
        <taxon>Eurotiomycetidae</taxon>
        <taxon>Eurotiales</taxon>
        <taxon>Aspergillaceae</taxon>
        <taxon>Aspergillus</taxon>
    </lineage>
</organism>
<evidence type="ECO:0000313" key="3">
    <source>
        <dbReference type="Proteomes" id="UP000286921"/>
    </source>
</evidence>
<dbReference type="InterPro" id="IPR013096">
    <property type="entry name" value="Cupin_2"/>
</dbReference>
<dbReference type="CDD" id="cd02231">
    <property type="entry name" value="cupin_BLL6423-like"/>
    <property type="match status" value="1"/>
</dbReference>
<feature type="domain" description="Cupin type-2" evidence="1">
    <location>
        <begin position="88"/>
        <end position="147"/>
    </location>
</feature>
<comment type="caution">
    <text evidence="2">The sequence shown here is derived from an EMBL/GenBank/DDBJ whole genome shotgun (WGS) entry which is preliminary data.</text>
</comment>
<dbReference type="EMBL" id="BDHI01000029">
    <property type="protein sequence ID" value="GCB27432.1"/>
    <property type="molecule type" value="Genomic_DNA"/>
</dbReference>
<dbReference type="Gene3D" id="2.60.120.10">
    <property type="entry name" value="Jelly Rolls"/>
    <property type="match status" value="1"/>
</dbReference>